<feature type="region of interest" description="Disordered" evidence="1">
    <location>
        <begin position="251"/>
        <end position="276"/>
    </location>
</feature>
<reference evidence="2 3" key="1">
    <citation type="submission" date="2015-07" db="EMBL/GenBank/DDBJ databases">
        <title>The genome of the fungus Escovopsis weberi, a specialized disease agent of ant agriculture.</title>
        <authorList>
            <person name="de Man T.J."/>
            <person name="Stajich J.E."/>
            <person name="Kubicek C.P."/>
            <person name="Chenthamara K."/>
            <person name="Atanasova L."/>
            <person name="Druzhinina I.S."/>
            <person name="Birnbaum S."/>
            <person name="Barribeau S.M."/>
            <person name="Teiling C."/>
            <person name="Suen G."/>
            <person name="Currie C."/>
            <person name="Gerardo N.M."/>
        </authorList>
    </citation>
    <scope>NUCLEOTIDE SEQUENCE [LARGE SCALE GENOMIC DNA]</scope>
</reference>
<dbReference type="InterPro" id="IPR025212">
    <property type="entry name" value="CAD_CENP-Q"/>
</dbReference>
<dbReference type="Pfam" id="PF13094">
    <property type="entry name" value="CENP-Q"/>
    <property type="match status" value="1"/>
</dbReference>
<gene>
    <name evidence="2" type="ORF">ESCO_002202</name>
</gene>
<feature type="region of interest" description="Disordered" evidence="1">
    <location>
        <begin position="1"/>
        <end position="184"/>
    </location>
</feature>
<sequence>MSSNTKPTVPQAPDLPRDAGAKRKRGRLPNAQRRDALDAPQPIAAAEEYDADADDAGRPRKRGRPLRSVNGGGAAEDGAPAKGAGRTSPRGKENRPLDDKAVAVPASAQDAKRKRGRPALGSHSSIEKPTQEQSKSKGRRSGKGATTNPTEKAADDKANNDDDGDGGGGEPAFPEKPYTHIAPHIHRVRQSEIKAKWTPLGESSIASVSSILRLAHRPILQRLSNTQQRREHTAAALRLVANRITHKIARGLPFPPPAMAGRAPPGGATRAADDDGGRAAELDFEGVLDAKQALERQLDPALHAVDLLRREKEKLKRELEKDYEVLRSLDLSARAQARDYRGLVRRAHVLAPAPETAARQNGDHEKDGVVPQRQASSGGLFDSLQDDEEDVKDIGLQLGSHAESIRNNLRQTEGILPQVSRSRAALQDVLFRYLDQEQYEHVLFG</sequence>
<feature type="compositionally biased region" description="Basic and acidic residues" evidence="1">
    <location>
        <begin position="90"/>
        <end position="101"/>
    </location>
</feature>
<dbReference type="Proteomes" id="UP000053831">
    <property type="component" value="Unassembled WGS sequence"/>
</dbReference>
<evidence type="ECO:0008006" key="4">
    <source>
        <dbReference type="Google" id="ProtNLM"/>
    </source>
</evidence>
<protein>
    <recommendedName>
        <fullName evidence="4">Kinetochore protein fta7</fullName>
    </recommendedName>
</protein>
<accession>A0A0M9VWJ7</accession>
<organism evidence="2 3">
    <name type="scientific">Escovopsis weberi</name>
    <dbReference type="NCBI Taxonomy" id="150374"/>
    <lineage>
        <taxon>Eukaryota</taxon>
        <taxon>Fungi</taxon>
        <taxon>Dikarya</taxon>
        <taxon>Ascomycota</taxon>
        <taxon>Pezizomycotina</taxon>
        <taxon>Sordariomycetes</taxon>
        <taxon>Hypocreomycetidae</taxon>
        <taxon>Hypocreales</taxon>
        <taxon>Hypocreaceae</taxon>
        <taxon>Escovopsis</taxon>
    </lineage>
</organism>
<keyword evidence="3" id="KW-1185">Reference proteome</keyword>
<evidence type="ECO:0000313" key="2">
    <source>
        <dbReference type="EMBL" id="KOS22152.1"/>
    </source>
</evidence>
<proteinExistence type="predicted"/>
<dbReference type="STRING" id="150374.A0A0M9VWJ7"/>
<dbReference type="EMBL" id="LGSR01000006">
    <property type="protein sequence ID" value="KOS22152.1"/>
    <property type="molecule type" value="Genomic_DNA"/>
</dbReference>
<evidence type="ECO:0000256" key="1">
    <source>
        <dbReference type="SAM" id="MobiDB-lite"/>
    </source>
</evidence>
<feature type="compositionally biased region" description="Low complexity" evidence="1">
    <location>
        <begin position="259"/>
        <end position="270"/>
    </location>
</feature>
<evidence type="ECO:0000313" key="3">
    <source>
        <dbReference type="Proteomes" id="UP000053831"/>
    </source>
</evidence>
<dbReference type="AlphaFoldDB" id="A0A0M9VWJ7"/>
<comment type="caution">
    <text evidence="2">The sequence shown here is derived from an EMBL/GenBank/DDBJ whole genome shotgun (WGS) entry which is preliminary data.</text>
</comment>
<name>A0A0M9VWJ7_ESCWE</name>
<feature type="region of interest" description="Disordered" evidence="1">
    <location>
        <begin position="353"/>
        <end position="384"/>
    </location>
</feature>
<dbReference type="OrthoDB" id="2420947at2759"/>